<name>A0A3S2VFZ3_9SPHN</name>
<dbReference type="InterPro" id="IPR011051">
    <property type="entry name" value="RmlC_Cupin_sf"/>
</dbReference>
<evidence type="ECO:0000259" key="1">
    <source>
        <dbReference type="Pfam" id="PF05899"/>
    </source>
</evidence>
<dbReference type="CDD" id="cd02227">
    <property type="entry name" value="cupin_TM1112-like"/>
    <property type="match status" value="1"/>
</dbReference>
<gene>
    <name evidence="2" type="ORF">EOE18_04390</name>
</gene>
<feature type="domain" description="(S)-ureidoglycine aminohydrolase cupin" evidence="1">
    <location>
        <begin position="182"/>
        <end position="253"/>
    </location>
</feature>
<dbReference type="OrthoDB" id="9799053at2"/>
<dbReference type="InterPro" id="IPR008579">
    <property type="entry name" value="UGlyAH_Cupin_dom"/>
</dbReference>
<evidence type="ECO:0000313" key="3">
    <source>
        <dbReference type="Proteomes" id="UP000282837"/>
    </source>
</evidence>
<dbReference type="PANTHER" id="PTHR40943:SF1">
    <property type="entry name" value="CYTOPLASMIC PROTEIN"/>
    <property type="match status" value="1"/>
</dbReference>
<protein>
    <submittedName>
        <fullName evidence="2">DUF861 domain-containing protein</fullName>
    </submittedName>
</protein>
<reference evidence="2 3" key="1">
    <citation type="submission" date="2019-01" db="EMBL/GenBank/DDBJ databases">
        <authorList>
            <person name="Chen W.-M."/>
        </authorList>
    </citation>
    <scope>NUCLEOTIDE SEQUENCE [LARGE SCALE GENOMIC DNA]</scope>
    <source>
        <strain evidence="2 3">FSY-9</strain>
    </source>
</reference>
<dbReference type="Gene3D" id="2.60.120.10">
    <property type="entry name" value="Jelly Rolls"/>
    <property type="match status" value="2"/>
</dbReference>
<evidence type="ECO:0000313" key="2">
    <source>
        <dbReference type="EMBL" id="RVU07182.1"/>
    </source>
</evidence>
<dbReference type="Proteomes" id="UP000282837">
    <property type="component" value="Unassembled WGS sequence"/>
</dbReference>
<dbReference type="PANTHER" id="PTHR40943">
    <property type="entry name" value="CYTOPLASMIC PROTEIN-RELATED"/>
    <property type="match status" value="1"/>
</dbReference>
<dbReference type="AlphaFoldDB" id="A0A3S2VFZ3"/>
<keyword evidence="3" id="KW-1185">Reference proteome</keyword>
<dbReference type="Pfam" id="PF05899">
    <property type="entry name" value="Cupin_3"/>
    <property type="match status" value="1"/>
</dbReference>
<dbReference type="EMBL" id="SACO01000002">
    <property type="protein sequence ID" value="RVU07182.1"/>
    <property type="molecule type" value="Genomic_DNA"/>
</dbReference>
<dbReference type="SUPFAM" id="SSF51182">
    <property type="entry name" value="RmlC-like cupins"/>
    <property type="match status" value="2"/>
</dbReference>
<sequence length="262" mass="27973">MISTTACWKPACVSISRWPVTGWRRKSRTMTLTTCPSFIDLAAFARTALAGADPFGADAALLPLRGGPVELRASLLSGTGEAVSLAGDTVLAVAEGEASITLGGATHVLAKGQSIVLSGPQSFGWSADSARLVTMLYTGGAVESAGVTLLDPTTERQPSGAPLAELLIGPTPQCHNHTQFLSGDGEFMVGIWDSTPYHRRAMAYRHFELMYLLEGSVTFIDEEGREGTFRAGDLFLVEQGAQCSWESREDVTKLFAIYRPKA</sequence>
<accession>A0A3S2VFZ3</accession>
<proteinExistence type="predicted"/>
<comment type="caution">
    <text evidence="2">The sequence shown here is derived from an EMBL/GenBank/DDBJ whole genome shotgun (WGS) entry which is preliminary data.</text>
</comment>
<dbReference type="InterPro" id="IPR014710">
    <property type="entry name" value="RmlC-like_jellyroll"/>
</dbReference>
<organism evidence="2 3">
    <name type="scientific">Novosphingobium umbonatum</name>
    <dbReference type="NCBI Taxonomy" id="1908524"/>
    <lineage>
        <taxon>Bacteria</taxon>
        <taxon>Pseudomonadati</taxon>
        <taxon>Pseudomonadota</taxon>
        <taxon>Alphaproteobacteria</taxon>
        <taxon>Sphingomonadales</taxon>
        <taxon>Sphingomonadaceae</taxon>
        <taxon>Novosphingobium</taxon>
    </lineage>
</organism>